<accession>A0A9X4QNN2</accession>
<dbReference type="EMBL" id="JAPDHZ010000003">
    <property type="protein sequence ID" value="MDG0792592.1"/>
    <property type="molecule type" value="Genomic_DNA"/>
</dbReference>
<evidence type="ECO:0000313" key="2">
    <source>
        <dbReference type="EMBL" id="MDG0792592.1"/>
    </source>
</evidence>
<feature type="transmembrane region" description="Helical" evidence="1">
    <location>
        <begin position="376"/>
        <end position="393"/>
    </location>
</feature>
<dbReference type="RefSeq" id="WP_277566373.1">
    <property type="nucleotide sequence ID" value="NZ_JAPDHZ010000003.1"/>
</dbReference>
<comment type="caution">
    <text evidence="2">The sequence shown here is derived from an EMBL/GenBank/DDBJ whole genome shotgun (WGS) entry which is preliminary data.</text>
</comment>
<keyword evidence="1" id="KW-0472">Membrane</keyword>
<gene>
    <name evidence="2" type="ORF">OMP38_18195</name>
</gene>
<dbReference type="AlphaFoldDB" id="A0A9X4QNN2"/>
<feature type="transmembrane region" description="Helical" evidence="1">
    <location>
        <begin position="38"/>
        <end position="58"/>
    </location>
</feature>
<dbReference type="Pfam" id="PF05975">
    <property type="entry name" value="EcsB"/>
    <property type="match status" value="1"/>
</dbReference>
<feature type="transmembrane region" description="Helical" evidence="1">
    <location>
        <begin position="399"/>
        <end position="416"/>
    </location>
</feature>
<proteinExistence type="predicted"/>
<feature type="transmembrane region" description="Helical" evidence="1">
    <location>
        <begin position="70"/>
        <end position="88"/>
    </location>
</feature>
<evidence type="ECO:0000256" key="1">
    <source>
        <dbReference type="SAM" id="Phobius"/>
    </source>
</evidence>
<dbReference type="Proteomes" id="UP001153387">
    <property type="component" value="Unassembled WGS sequence"/>
</dbReference>
<keyword evidence="1" id="KW-0812">Transmembrane</keyword>
<feature type="transmembrane region" description="Helical" evidence="1">
    <location>
        <begin position="184"/>
        <end position="205"/>
    </location>
</feature>
<reference evidence="2 3" key="1">
    <citation type="submission" date="2022-10" db="EMBL/GenBank/DDBJ databases">
        <title>Comparative genomic analysis of Cohnella hashimotonis sp. nov., isolated from the International Space Station.</title>
        <authorList>
            <person name="Simpson A."/>
            <person name="Venkateswaran K."/>
        </authorList>
    </citation>
    <scope>NUCLEOTIDE SEQUENCE [LARGE SCALE GENOMIC DNA]</scope>
    <source>
        <strain evidence="2 3">DSM 18997</strain>
    </source>
</reference>
<dbReference type="GO" id="GO:0016020">
    <property type="term" value="C:membrane"/>
    <property type="evidence" value="ECO:0007669"/>
    <property type="project" value="InterPro"/>
</dbReference>
<protein>
    <submittedName>
        <fullName evidence="2">ABC transporter permease</fullName>
    </submittedName>
</protein>
<feature type="transmembrane region" description="Helical" evidence="1">
    <location>
        <begin position="119"/>
        <end position="141"/>
    </location>
</feature>
<feature type="transmembrane region" description="Helical" evidence="1">
    <location>
        <begin position="211"/>
        <end position="229"/>
    </location>
</feature>
<organism evidence="2 3">
    <name type="scientific">Cohnella ginsengisoli</name>
    <dbReference type="NCBI Taxonomy" id="425004"/>
    <lineage>
        <taxon>Bacteria</taxon>
        <taxon>Bacillati</taxon>
        <taxon>Bacillota</taxon>
        <taxon>Bacilli</taxon>
        <taxon>Bacillales</taxon>
        <taxon>Paenibacillaceae</taxon>
        <taxon>Cohnella</taxon>
    </lineage>
</organism>
<feature type="transmembrane region" description="Helical" evidence="1">
    <location>
        <begin position="329"/>
        <end position="347"/>
    </location>
</feature>
<keyword evidence="1" id="KW-1133">Transmembrane helix</keyword>
<keyword evidence="3" id="KW-1185">Reference proteome</keyword>
<name>A0A9X4QNN2_9BACL</name>
<evidence type="ECO:0000313" key="3">
    <source>
        <dbReference type="Proteomes" id="UP001153387"/>
    </source>
</evidence>
<sequence>MKPEGDRVGRLRGKSGPLRLICMRCGAFWLKSIRAWRLTLDWTVLLYIVLPGLWIAGGMYQDLLRHPPDWIGRLPGQMPVAILAILMVRGRLRTFAEHGDGLFLRASGGWVRMMTKAGLAYTLAARLAVSAAGAGFMLPLMSRATGWSFEEGAALALSAGLMGFVWTLVRDAAERRLQGVRRLLAVYGLRAAFIAGWVPAAAWMMIGDEPLPAATVIGALIVGGAWLGWRRLHRTGTFTQELEAEQRAYGDNVGWVLKETEQAKRPPAGRRPWVLRKPRPLLKRRDEAARIAELWLRAMLRESEWMRLLLQFASLGMAAIWLSPLWLAAIAWLGMCTLLLLWLNGLWGKWETERYMALYDWRRELRSEAREIGRSLILRPVALTWCAILGLHAGWTYGGLWWLEVALLPAAGYLLLSRINRAASSMLAARRAGRGRPDAEESE</sequence>
<feature type="transmembrane region" description="Helical" evidence="1">
    <location>
        <begin position="305"/>
        <end position="323"/>
    </location>
</feature>
<feature type="transmembrane region" description="Helical" evidence="1">
    <location>
        <begin position="153"/>
        <end position="172"/>
    </location>
</feature>
<dbReference type="InterPro" id="IPR010288">
    <property type="entry name" value="EcsB_ABC"/>
</dbReference>